<feature type="transmembrane region" description="Helical" evidence="1">
    <location>
        <begin position="7"/>
        <end position="28"/>
    </location>
</feature>
<dbReference type="Proteomes" id="UP001589776">
    <property type="component" value="Unassembled WGS sequence"/>
</dbReference>
<dbReference type="InterPro" id="IPR019606">
    <property type="entry name" value="GerMN"/>
</dbReference>
<dbReference type="PROSITE" id="PS51257">
    <property type="entry name" value="PROKAR_LIPOPROTEIN"/>
    <property type="match status" value="1"/>
</dbReference>
<feature type="domain" description="GerMN" evidence="2">
    <location>
        <begin position="243"/>
        <end position="332"/>
    </location>
</feature>
<evidence type="ECO:0000313" key="3">
    <source>
        <dbReference type="EMBL" id="MFC0212651.1"/>
    </source>
</evidence>
<comment type="caution">
    <text evidence="3">The sequence shown here is derived from an EMBL/GenBank/DDBJ whole genome shotgun (WGS) entry which is preliminary data.</text>
</comment>
<reference evidence="3 4" key="1">
    <citation type="submission" date="2024-09" db="EMBL/GenBank/DDBJ databases">
        <authorList>
            <person name="Sun Q."/>
            <person name="Mori K."/>
        </authorList>
    </citation>
    <scope>NUCLEOTIDE SEQUENCE [LARGE SCALE GENOMIC DNA]</scope>
    <source>
        <strain evidence="3 4">CCM 7759</strain>
    </source>
</reference>
<evidence type="ECO:0000256" key="1">
    <source>
        <dbReference type="SAM" id="Phobius"/>
    </source>
</evidence>
<keyword evidence="4" id="KW-1185">Reference proteome</keyword>
<sequence length="352" mass="37865">MKLSYKWIGWGAVTGAIVILSTGCSLLGSGNKLSIDPPPAGYETSANAGGQAVAVSAKPTEVKDAQQTTVYLKDSYGFIAPVTLALPKTTAVATQALQYMVDGGPVSGLLPEGFTAPLPKGTKLTMDVKDKIATVDFSKEFVDYNPQDERKMLEAITWTLTGFPEIEQVQIKVQGAVVKEMPQDGTPIDEPLSRAMGINLQKGQGVDYGRSTPVTLYFLNQENPDYHYYVPVTRLIERTDNIAKAVVDQLIQGPGESESKGLISALTSTLELKSDIKIDGDVATVNFSEKLLGEDQKAPAEALQAVVLSLTENTVASKVQIQVNGNVKFTSNDQKIYSSPVSRPDHLNPVKM</sequence>
<name>A0ABV6DJ31_9BACL</name>
<evidence type="ECO:0000259" key="2">
    <source>
        <dbReference type="SMART" id="SM00909"/>
    </source>
</evidence>
<proteinExistence type="predicted"/>
<dbReference type="SMART" id="SM00909">
    <property type="entry name" value="Germane"/>
    <property type="match status" value="2"/>
</dbReference>
<dbReference type="RefSeq" id="WP_377469854.1">
    <property type="nucleotide sequence ID" value="NZ_JBHLWN010000031.1"/>
</dbReference>
<gene>
    <name evidence="3" type="ORF">ACFFK0_09265</name>
</gene>
<feature type="domain" description="GerMN" evidence="2">
    <location>
        <begin position="93"/>
        <end position="182"/>
    </location>
</feature>
<protein>
    <submittedName>
        <fullName evidence="3">GerMN domain-containing protein</fullName>
    </submittedName>
</protein>
<dbReference type="Pfam" id="PF10646">
    <property type="entry name" value="Germane"/>
    <property type="match status" value="2"/>
</dbReference>
<dbReference type="EMBL" id="JBHLWN010000031">
    <property type="protein sequence ID" value="MFC0212651.1"/>
    <property type="molecule type" value="Genomic_DNA"/>
</dbReference>
<evidence type="ECO:0000313" key="4">
    <source>
        <dbReference type="Proteomes" id="UP001589776"/>
    </source>
</evidence>
<keyword evidence="1" id="KW-0812">Transmembrane</keyword>
<keyword evidence="1" id="KW-0472">Membrane</keyword>
<keyword evidence="1" id="KW-1133">Transmembrane helix</keyword>
<organism evidence="3 4">
    <name type="scientific">Paenibacillus chartarius</name>
    <dbReference type="NCBI Taxonomy" id="747481"/>
    <lineage>
        <taxon>Bacteria</taxon>
        <taxon>Bacillati</taxon>
        <taxon>Bacillota</taxon>
        <taxon>Bacilli</taxon>
        <taxon>Bacillales</taxon>
        <taxon>Paenibacillaceae</taxon>
        <taxon>Paenibacillus</taxon>
    </lineage>
</organism>
<accession>A0ABV6DJ31</accession>